<keyword evidence="4" id="KW-1185">Reference proteome</keyword>
<evidence type="ECO:0000313" key="4">
    <source>
        <dbReference type="Proteomes" id="UP001234989"/>
    </source>
</evidence>
<feature type="domain" description="KIB1-4 beta-propeller" evidence="2">
    <location>
        <begin position="37"/>
        <end position="118"/>
    </location>
</feature>
<dbReference type="PANTHER" id="PTHR40891:SF2">
    <property type="entry name" value="REVERSE TRANSCRIPTASE TY1_COPIA-TYPE DOMAIN-CONTAINING PROTEIN"/>
    <property type="match status" value="1"/>
</dbReference>
<reference evidence="3" key="1">
    <citation type="submission" date="2023-08" db="EMBL/GenBank/DDBJ databases">
        <title>A de novo genome assembly of Solanum verrucosum Schlechtendal, a Mexican diploid species geographically isolated from the other diploid A-genome species in potato relatives.</title>
        <authorList>
            <person name="Hosaka K."/>
        </authorList>
    </citation>
    <scope>NUCLEOTIDE SEQUENCE</scope>
    <source>
        <tissue evidence="3">Young leaves</tissue>
    </source>
</reference>
<evidence type="ECO:0000256" key="1">
    <source>
        <dbReference type="SAM" id="MobiDB-lite"/>
    </source>
</evidence>
<feature type="region of interest" description="Disordered" evidence="1">
    <location>
        <begin position="120"/>
        <end position="223"/>
    </location>
</feature>
<name>A0AAF0T707_SOLVR</name>
<dbReference type="AlphaFoldDB" id="A0AAF0T707"/>
<protein>
    <recommendedName>
        <fullName evidence="2">KIB1-4 beta-propeller domain-containing protein</fullName>
    </recommendedName>
</protein>
<feature type="domain" description="KIB1-4 beta-propeller" evidence="2">
    <location>
        <begin position="222"/>
        <end position="396"/>
    </location>
</feature>
<feature type="compositionally biased region" description="Acidic residues" evidence="1">
    <location>
        <begin position="122"/>
        <end position="134"/>
    </location>
</feature>
<dbReference type="EMBL" id="CP133612">
    <property type="protein sequence ID" value="WMV07074.1"/>
    <property type="molecule type" value="Genomic_DNA"/>
</dbReference>
<sequence>MLEEMKVEEKKNDGPPLSSQPYPWLVICPLRKKPQTFFSISEDRSYKRSIHEFCNAIIRASAQEWLVLEDFDSIDCYLWSPISNDKIQLPPLPNNDKLLCLLSAPPNDPRCRVLFLIHETTPDDDDDDENTDDNTDNKNSNDDTDPDDDDTDTDDDDIDNEDSDDGANDDEYADDEDTNDDTNPDDDNTDSNDDDIDNDNPDDDVVANNDNDDDDDENTPPPALYLCKPGYDQEFHKQDLKSIIGVDLFLGWTVFKGDFYVLTWQTPHILLRLDVDDSSGTISATPMTNQPPYDHFTELLDMPYSRSYLFQSSSHDDEKEVELLYVHILLYGRTHVDVYKITVFRFDFVKAVWEEVKSIGETAIFLDNSYGGTTCCTRGTHIKKESIYFTEGHYLYSFNLETQSISVSLPCPEMSVKNPRSYWLTLLATLGGAIELGNEVEQLLLESQQNHSGRYVQLSSIYVGAESFLANRLMYSTVIPVSLLTPFHSMKFYGFSSQ</sequence>
<proteinExistence type="predicted"/>
<evidence type="ECO:0000259" key="2">
    <source>
        <dbReference type="Pfam" id="PF03478"/>
    </source>
</evidence>
<gene>
    <name evidence="3" type="ORF">MTR67_000459</name>
</gene>
<dbReference type="PANTHER" id="PTHR40891">
    <property type="entry name" value="DUF295 DOMAIN-CONTAINING PROTEIN"/>
    <property type="match status" value="1"/>
</dbReference>
<dbReference type="Pfam" id="PF03478">
    <property type="entry name" value="Beta-prop_KIB1-4"/>
    <property type="match status" value="2"/>
</dbReference>
<dbReference type="Proteomes" id="UP001234989">
    <property type="component" value="Chromosome 1"/>
</dbReference>
<accession>A0AAF0T707</accession>
<dbReference type="InterPro" id="IPR005174">
    <property type="entry name" value="KIB1-4_b-propeller"/>
</dbReference>
<organism evidence="3 4">
    <name type="scientific">Solanum verrucosum</name>
    <dbReference type="NCBI Taxonomy" id="315347"/>
    <lineage>
        <taxon>Eukaryota</taxon>
        <taxon>Viridiplantae</taxon>
        <taxon>Streptophyta</taxon>
        <taxon>Embryophyta</taxon>
        <taxon>Tracheophyta</taxon>
        <taxon>Spermatophyta</taxon>
        <taxon>Magnoliopsida</taxon>
        <taxon>eudicotyledons</taxon>
        <taxon>Gunneridae</taxon>
        <taxon>Pentapetalae</taxon>
        <taxon>asterids</taxon>
        <taxon>lamiids</taxon>
        <taxon>Solanales</taxon>
        <taxon>Solanaceae</taxon>
        <taxon>Solanoideae</taxon>
        <taxon>Solaneae</taxon>
        <taxon>Solanum</taxon>
    </lineage>
</organism>
<evidence type="ECO:0000313" key="3">
    <source>
        <dbReference type="EMBL" id="WMV07074.1"/>
    </source>
</evidence>
<feature type="compositionally biased region" description="Acidic residues" evidence="1">
    <location>
        <begin position="142"/>
        <end position="218"/>
    </location>
</feature>